<comment type="caution">
    <text evidence="1">The sequence shown here is derived from an EMBL/GenBank/DDBJ whole genome shotgun (WGS) entry which is preliminary data.</text>
</comment>
<sequence length="353" mass="39352">MLPLYNSLSTTPSVPATSLIYGFWLLRQASYWPLMLRYPLEGLSQHRMMDSFSLPMRLGLNSRKMADYTKVAGCMAAVVKSRFALLGHRYLALAALRSVVHLASVAQLVAVGMAVGFLKSCMDLLLLAVVRRIFADLSAAVGRGVVASQSVAHTSATEWQVAVRMDLAAQKAVAADTKIVGSMKKVADMNRVVDMMIEVFLKILLLISSSSVDMNWSRSRVSHPQAWGRFACEKMNDDLTLFARHFLPADGFPDRQSGFHSLRFPQNAWADSDCPDNNPQVDARGAMLSHWKHLRQESRLHAVDRSNRYRKRIGRIPIPDTLATRVHTPLHPRYLAQALGSPLNAETCREHSL</sequence>
<gene>
    <name evidence="1" type="ORF">FBEOM_4731</name>
</gene>
<reference evidence="1" key="1">
    <citation type="journal article" date="2017" name="Mycologia">
        <title>Fusarium algeriense, sp. nov., a novel toxigenic crown rot pathogen of durum wheat from Algeria is nested in the Fusarium burgessii species complex.</title>
        <authorList>
            <person name="Laraba I."/>
            <person name="Keddad A."/>
            <person name="Boureghda H."/>
            <person name="Abdallah N."/>
            <person name="Vaughan M.M."/>
            <person name="Proctor R.H."/>
            <person name="Busman M."/>
            <person name="O'Donnell K."/>
        </authorList>
    </citation>
    <scope>NUCLEOTIDE SEQUENCE</scope>
    <source>
        <strain evidence="1">NRRL 25174</strain>
    </source>
</reference>
<name>A0A9P5DXV8_9HYPO</name>
<reference evidence="1" key="2">
    <citation type="submission" date="2020-02" db="EMBL/GenBank/DDBJ databases">
        <title>Identification and distribution of gene clusters putatively required for synthesis of sphingolipid metabolism inhibitors in phylogenetically diverse species of the filamentous fungus Fusarium.</title>
        <authorList>
            <person name="Kim H.-S."/>
            <person name="Busman M."/>
            <person name="Brown D.W."/>
            <person name="Divon H."/>
            <person name="Uhlig S."/>
            <person name="Proctor R.H."/>
        </authorList>
    </citation>
    <scope>NUCLEOTIDE SEQUENCE</scope>
    <source>
        <strain evidence="1">NRRL 25174</strain>
    </source>
</reference>
<dbReference type="Proteomes" id="UP000730481">
    <property type="component" value="Unassembled WGS sequence"/>
</dbReference>
<dbReference type="EMBL" id="PVQB02000197">
    <property type="protein sequence ID" value="KAF4341382.1"/>
    <property type="molecule type" value="Genomic_DNA"/>
</dbReference>
<organism evidence="1 2">
    <name type="scientific">Fusarium beomiforme</name>
    <dbReference type="NCBI Taxonomy" id="44412"/>
    <lineage>
        <taxon>Eukaryota</taxon>
        <taxon>Fungi</taxon>
        <taxon>Dikarya</taxon>
        <taxon>Ascomycota</taxon>
        <taxon>Pezizomycotina</taxon>
        <taxon>Sordariomycetes</taxon>
        <taxon>Hypocreomycetidae</taxon>
        <taxon>Hypocreales</taxon>
        <taxon>Nectriaceae</taxon>
        <taxon>Fusarium</taxon>
        <taxon>Fusarium burgessii species complex</taxon>
    </lineage>
</organism>
<evidence type="ECO:0000313" key="1">
    <source>
        <dbReference type="EMBL" id="KAF4341382.1"/>
    </source>
</evidence>
<keyword evidence="2" id="KW-1185">Reference proteome</keyword>
<accession>A0A9P5DXV8</accession>
<evidence type="ECO:0000313" key="2">
    <source>
        <dbReference type="Proteomes" id="UP000730481"/>
    </source>
</evidence>
<proteinExistence type="predicted"/>
<dbReference type="AlphaFoldDB" id="A0A9P5DXV8"/>
<protein>
    <submittedName>
        <fullName evidence="1">Uncharacterized protein</fullName>
    </submittedName>
</protein>